<dbReference type="Proteomes" id="UP000610862">
    <property type="component" value="Unassembled WGS sequence"/>
</dbReference>
<keyword evidence="3 5" id="KW-0378">Hydrolase</keyword>
<comment type="catalytic activity">
    <reaction evidence="3">
        <text>Cleavage of hydrophobic, N-terminal signal or leader sequences from secreted and periplasmic proteins.</text>
        <dbReference type="EC" id="3.4.21.89"/>
    </reaction>
</comment>
<proteinExistence type="inferred from homology"/>
<dbReference type="PANTHER" id="PTHR43390">
    <property type="entry name" value="SIGNAL PEPTIDASE I"/>
    <property type="match status" value="1"/>
</dbReference>
<dbReference type="CDD" id="cd06530">
    <property type="entry name" value="S26_SPase_I"/>
    <property type="match status" value="1"/>
</dbReference>
<keyword evidence="3" id="KW-0472">Membrane</keyword>
<name>A0A926I7N4_9FIRM</name>
<evidence type="ECO:0000259" key="4">
    <source>
        <dbReference type="Pfam" id="PF10502"/>
    </source>
</evidence>
<accession>A0A926I7N4</accession>
<dbReference type="NCBIfam" id="TIGR02227">
    <property type="entry name" value="sigpep_I_bact"/>
    <property type="match status" value="1"/>
</dbReference>
<dbReference type="PRINTS" id="PR00727">
    <property type="entry name" value="LEADERPTASE"/>
</dbReference>
<evidence type="ECO:0000256" key="2">
    <source>
        <dbReference type="ARBA" id="ARBA00009370"/>
    </source>
</evidence>
<dbReference type="InterPro" id="IPR000223">
    <property type="entry name" value="Pept_S26A_signal_pept_1"/>
</dbReference>
<evidence type="ECO:0000313" key="5">
    <source>
        <dbReference type="EMBL" id="MBC8567301.1"/>
    </source>
</evidence>
<feature type="domain" description="Peptidase S26" evidence="4">
    <location>
        <begin position="19"/>
        <end position="172"/>
    </location>
</feature>
<evidence type="ECO:0000256" key="1">
    <source>
        <dbReference type="ARBA" id="ARBA00004401"/>
    </source>
</evidence>
<dbReference type="AlphaFoldDB" id="A0A926I7N4"/>
<comment type="caution">
    <text evidence="5">The sequence shown here is derived from an EMBL/GenBank/DDBJ whole genome shotgun (WGS) entry which is preliminary data.</text>
</comment>
<dbReference type="GO" id="GO:0004252">
    <property type="term" value="F:serine-type endopeptidase activity"/>
    <property type="evidence" value="ECO:0007669"/>
    <property type="project" value="InterPro"/>
</dbReference>
<dbReference type="EC" id="3.4.21.89" evidence="3"/>
<dbReference type="InterPro" id="IPR019533">
    <property type="entry name" value="Peptidase_S26"/>
</dbReference>
<feature type="transmembrane region" description="Helical" evidence="3">
    <location>
        <begin position="16"/>
        <end position="33"/>
    </location>
</feature>
<dbReference type="EMBL" id="JACRTA010000001">
    <property type="protein sequence ID" value="MBC8567301.1"/>
    <property type="molecule type" value="Genomic_DNA"/>
</dbReference>
<dbReference type="PANTHER" id="PTHR43390:SF1">
    <property type="entry name" value="CHLOROPLAST PROCESSING PEPTIDASE"/>
    <property type="match status" value="1"/>
</dbReference>
<dbReference type="Pfam" id="PF10502">
    <property type="entry name" value="Peptidase_S26"/>
    <property type="match status" value="1"/>
</dbReference>
<dbReference type="RefSeq" id="WP_187524755.1">
    <property type="nucleotide sequence ID" value="NZ_JACRTA010000001.1"/>
</dbReference>
<keyword evidence="6" id="KW-1185">Reference proteome</keyword>
<gene>
    <name evidence="5" type="primary">lepB</name>
    <name evidence="5" type="ORF">H8692_00800</name>
</gene>
<dbReference type="GO" id="GO:0006465">
    <property type="term" value="P:signal peptide processing"/>
    <property type="evidence" value="ECO:0007669"/>
    <property type="project" value="InterPro"/>
</dbReference>
<sequence length="181" mass="20148">MNRSTNEQKYARRRKSPYMVAVALAIVMFMVVAPEVNEGDAMSPTINDGQLLVVSKTSYSAKRGIPDRDKLVILEKNAKNAQNVSKDNIIARVAGLPGETVEIKDGKIYIDGDEYVTENGIKGSDGDLKVKLTKDEVFLLCDNRDKYIDSRNEKLGPVDMKDIKGNVLFCIWPFSRFGGID</sequence>
<keyword evidence="3" id="KW-0812">Transmembrane</keyword>
<dbReference type="InterPro" id="IPR036286">
    <property type="entry name" value="LexA/Signal_pep-like_sf"/>
</dbReference>
<dbReference type="GO" id="GO:0009003">
    <property type="term" value="F:signal peptidase activity"/>
    <property type="evidence" value="ECO:0007669"/>
    <property type="project" value="UniProtKB-EC"/>
</dbReference>
<dbReference type="SUPFAM" id="SSF51306">
    <property type="entry name" value="LexA/Signal peptidase"/>
    <property type="match status" value="1"/>
</dbReference>
<protein>
    <recommendedName>
        <fullName evidence="3">Signal peptidase I</fullName>
        <ecNumber evidence="3">3.4.21.89</ecNumber>
    </recommendedName>
</protein>
<evidence type="ECO:0000256" key="3">
    <source>
        <dbReference type="RuleBase" id="RU362042"/>
    </source>
</evidence>
<dbReference type="Gene3D" id="2.10.109.10">
    <property type="entry name" value="Umud Fragment, subunit A"/>
    <property type="match status" value="1"/>
</dbReference>
<comment type="similarity">
    <text evidence="2 3">Belongs to the peptidase S26 family.</text>
</comment>
<keyword evidence="3" id="KW-1133">Transmembrane helix</keyword>
<dbReference type="GO" id="GO:0005886">
    <property type="term" value="C:plasma membrane"/>
    <property type="evidence" value="ECO:0007669"/>
    <property type="project" value="UniProtKB-SubCell"/>
</dbReference>
<evidence type="ECO:0000313" key="6">
    <source>
        <dbReference type="Proteomes" id="UP000610862"/>
    </source>
</evidence>
<keyword evidence="3" id="KW-0645">Protease</keyword>
<reference evidence="5" key="1">
    <citation type="submission" date="2020-08" db="EMBL/GenBank/DDBJ databases">
        <title>Genome public.</title>
        <authorList>
            <person name="Liu C."/>
            <person name="Sun Q."/>
        </authorList>
    </citation>
    <scope>NUCLEOTIDE SEQUENCE</scope>
    <source>
        <strain evidence="5">NSJ-24</strain>
    </source>
</reference>
<comment type="subcellular location">
    <subcellularLocation>
        <location evidence="1">Cell membrane</location>
        <topology evidence="1">Single-pass type II membrane protein</topology>
    </subcellularLocation>
    <subcellularLocation>
        <location evidence="3">Membrane</location>
        <topology evidence="3">Single-pass type II membrane protein</topology>
    </subcellularLocation>
</comment>
<organism evidence="5 6">
    <name type="scientific">Lentihominibacter hominis</name>
    <dbReference type="NCBI Taxonomy" id="2763645"/>
    <lineage>
        <taxon>Bacteria</taxon>
        <taxon>Bacillati</taxon>
        <taxon>Bacillota</taxon>
        <taxon>Clostridia</taxon>
        <taxon>Peptostreptococcales</taxon>
        <taxon>Anaerovoracaceae</taxon>
        <taxon>Lentihominibacter</taxon>
    </lineage>
</organism>